<dbReference type="GO" id="GO:0016787">
    <property type="term" value="F:hydrolase activity"/>
    <property type="evidence" value="ECO:0007669"/>
    <property type="project" value="TreeGrafter"/>
</dbReference>
<evidence type="ECO:0000313" key="7">
    <source>
        <dbReference type="EMBL" id="QGX97699.1"/>
    </source>
</evidence>
<feature type="transmembrane region" description="Helical" evidence="6">
    <location>
        <begin position="162"/>
        <end position="183"/>
    </location>
</feature>
<evidence type="ECO:0000256" key="2">
    <source>
        <dbReference type="ARBA" id="ARBA00007375"/>
    </source>
</evidence>
<dbReference type="KEGG" id="rom:EI983_05145"/>
<dbReference type="AlphaFoldDB" id="A0A6I6ILC4"/>
<evidence type="ECO:0000256" key="4">
    <source>
        <dbReference type="ARBA" id="ARBA00022989"/>
    </source>
</evidence>
<comment type="similarity">
    <text evidence="2">Belongs to the TMEM86 family.</text>
</comment>
<feature type="transmembrane region" description="Helical" evidence="6">
    <location>
        <begin position="138"/>
        <end position="156"/>
    </location>
</feature>
<dbReference type="OrthoDB" id="345840at2"/>
<dbReference type="EMBL" id="CP034348">
    <property type="protein sequence ID" value="QGX97699.1"/>
    <property type="molecule type" value="Genomic_DNA"/>
</dbReference>
<feature type="transmembrane region" description="Helical" evidence="6">
    <location>
        <begin position="72"/>
        <end position="93"/>
    </location>
</feature>
<dbReference type="Pfam" id="PF07947">
    <property type="entry name" value="YhhN"/>
    <property type="match status" value="1"/>
</dbReference>
<comment type="subcellular location">
    <subcellularLocation>
        <location evidence="1">Membrane</location>
        <topology evidence="1">Multi-pass membrane protein</topology>
    </subcellularLocation>
</comment>
<dbReference type="RefSeq" id="WP_157706332.1">
    <property type="nucleotide sequence ID" value="NZ_CP034348.1"/>
</dbReference>
<dbReference type="InterPro" id="IPR012506">
    <property type="entry name" value="TMEM86B-like"/>
</dbReference>
<keyword evidence="4 6" id="KW-1133">Transmembrane helix</keyword>
<feature type="transmembrane region" description="Helical" evidence="6">
    <location>
        <begin position="35"/>
        <end position="60"/>
    </location>
</feature>
<keyword evidence="8" id="KW-1185">Reference proteome</keyword>
<dbReference type="PANTHER" id="PTHR31885">
    <property type="entry name" value="GH04784P"/>
    <property type="match status" value="1"/>
</dbReference>
<evidence type="ECO:0000256" key="3">
    <source>
        <dbReference type="ARBA" id="ARBA00022692"/>
    </source>
</evidence>
<evidence type="ECO:0000256" key="6">
    <source>
        <dbReference type="SAM" id="Phobius"/>
    </source>
</evidence>
<protein>
    <submittedName>
        <fullName evidence="7">Lysoplasmalogenase</fullName>
    </submittedName>
</protein>
<feature type="transmembrane region" description="Helical" evidence="6">
    <location>
        <begin position="195"/>
        <end position="213"/>
    </location>
</feature>
<evidence type="ECO:0000256" key="5">
    <source>
        <dbReference type="ARBA" id="ARBA00023136"/>
    </source>
</evidence>
<name>A0A6I6ILC4_9RHOB</name>
<reference evidence="8" key="1">
    <citation type="submission" date="2018-12" db="EMBL/GenBank/DDBJ databases">
        <title>Complete genome sequence of Roseovarius sp. MME-070.</title>
        <authorList>
            <person name="Nam Y.-D."/>
            <person name="Kang J."/>
            <person name="Chung W.-H."/>
            <person name="Park Y.S."/>
        </authorList>
    </citation>
    <scope>NUCLEOTIDE SEQUENCE [LARGE SCALE GENOMIC DNA]</scope>
    <source>
        <strain evidence="8">MME-070</strain>
    </source>
</reference>
<keyword evidence="5 6" id="KW-0472">Membrane</keyword>
<proteinExistence type="inferred from homology"/>
<accession>A0A6I6ILC4</accession>
<evidence type="ECO:0000256" key="1">
    <source>
        <dbReference type="ARBA" id="ARBA00004141"/>
    </source>
</evidence>
<dbReference type="GO" id="GO:0016020">
    <property type="term" value="C:membrane"/>
    <property type="evidence" value="ECO:0007669"/>
    <property type="project" value="UniProtKB-SubCell"/>
</dbReference>
<organism evidence="7 8">
    <name type="scientific">Roseovarius faecimaris</name>
    <dbReference type="NCBI Taxonomy" id="2494550"/>
    <lineage>
        <taxon>Bacteria</taxon>
        <taxon>Pseudomonadati</taxon>
        <taxon>Pseudomonadota</taxon>
        <taxon>Alphaproteobacteria</taxon>
        <taxon>Rhodobacterales</taxon>
        <taxon>Roseobacteraceae</taxon>
        <taxon>Roseovarius</taxon>
    </lineage>
</organism>
<evidence type="ECO:0000313" key="8">
    <source>
        <dbReference type="Proteomes" id="UP000428330"/>
    </source>
</evidence>
<dbReference type="PANTHER" id="PTHR31885:SF6">
    <property type="entry name" value="GH04784P"/>
    <property type="match status" value="1"/>
</dbReference>
<sequence length="215" mass="22774">MTLILLAALAALIYLLAFCHRPASWPKTGVKTVSVAALALVALIGGAPWLLWLALALCAVGDYLLSRDSEATFLVGVGAFAAGHLAYIALFLTTLGADVSHMSSGVYLVAIAALFLYGAGMMTLLYRKAGALRFAVMGYVPIILGMGLAAMAVPILGPLAWVLPAACLFMLSDSVLAAELFLLPDGHRLRRVTPFVVWSTYWLAQLGFTLAYTPL</sequence>
<keyword evidence="3 6" id="KW-0812">Transmembrane</keyword>
<feature type="transmembrane region" description="Helical" evidence="6">
    <location>
        <begin position="105"/>
        <end position="126"/>
    </location>
</feature>
<dbReference type="Proteomes" id="UP000428330">
    <property type="component" value="Chromosome"/>
</dbReference>
<gene>
    <name evidence="7" type="ORF">EI983_05145</name>
</gene>